<organism evidence="1 2">
    <name type="scientific">Melastoma candidum</name>
    <dbReference type="NCBI Taxonomy" id="119954"/>
    <lineage>
        <taxon>Eukaryota</taxon>
        <taxon>Viridiplantae</taxon>
        <taxon>Streptophyta</taxon>
        <taxon>Embryophyta</taxon>
        <taxon>Tracheophyta</taxon>
        <taxon>Spermatophyta</taxon>
        <taxon>Magnoliopsida</taxon>
        <taxon>eudicotyledons</taxon>
        <taxon>Gunneridae</taxon>
        <taxon>Pentapetalae</taxon>
        <taxon>rosids</taxon>
        <taxon>malvids</taxon>
        <taxon>Myrtales</taxon>
        <taxon>Melastomataceae</taxon>
        <taxon>Melastomatoideae</taxon>
        <taxon>Melastomateae</taxon>
        <taxon>Melastoma</taxon>
    </lineage>
</organism>
<accession>A0ACB9NS99</accession>
<dbReference type="Proteomes" id="UP001057402">
    <property type="component" value="Chromosome 7"/>
</dbReference>
<dbReference type="EMBL" id="CM042886">
    <property type="protein sequence ID" value="KAI4339490.1"/>
    <property type="molecule type" value="Genomic_DNA"/>
</dbReference>
<name>A0ACB9NS99_9MYRT</name>
<comment type="caution">
    <text evidence="1">The sequence shown here is derived from an EMBL/GenBank/DDBJ whole genome shotgun (WGS) entry which is preliminary data.</text>
</comment>
<reference evidence="2" key="1">
    <citation type="journal article" date="2023" name="Front. Plant Sci.">
        <title>Chromosomal-level genome assembly of Melastoma candidum provides insights into trichome evolution.</title>
        <authorList>
            <person name="Zhong Y."/>
            <person name="Wu W."/>
            <person name="Sun C."/>
            <person name="Zou P."/>
            <person name="Liu Y."/>
            <person name="Dai S."/>
            <person name="Zhou R."/>
        </authorList>
    </citation>
    <scope>NUCLEOTIDE SEQUENCE [LARGE SCALE GENOMIC DNA]</scope>
</reference>
<sequence>MAASLTGAREPAVSSKWLNDVLFDFERKVSAITVKLEGGGDKDDERKYEIVRARKDEVIGLLDEMMRSYTWLAQDHDHLMTELVCLRNLSDEKQGSNDSDPDPDTGSDSSPVSGVEDLEPDNLYISLPCKPIDKTGSFQGRESSKGEIEEEGWRWDDMTVQMAELLGECKRQQEELARRNEEKREIIRVLQIEVKLLKAENKVLQDCLVCPRVGLEEVRRRGNRMSSLKELVWNKLFRRVTA</sequence>
<evidence type="ECO:0000313" key="2">
    <source>
        <dbReference type="Proteomes" id="UP001057402"/>
    </source>
</evidence>
<proteinExistence type="predicted"/>
<evidence type="ECO:0000313" key="1">
    <source>
        <dbReference type="EMBL" id="KAI4339490.1"/>
    </source>
</evidence>
<protein>
    <submittedName>
        <fullName evidence="1">Uncharacterized protein</fullName>
    </submittedName>
</protein>
<keyword evidence="2" id="KW-1185">Reference proteome</keyword>
<gene>
    <name evidence="1" type="ORF">MLD38_024431</name>
</gene>